<evidence type="ECO:0000313" key="3">
    <source>
        <dbReference type="Proteomes" id="UP000008144"/>
    </source>
</evidence>
<reference evidence="3" key="1">
    <citation type="journal article" date="2002" name="Science">
        <title>The draft genome of Ciona intestinalis: insights into chordate and vertebrate origins.</title>
        <authorList>
            <person name="Dehal P."/>
            <person name="Satou Y."/>
            <person name="Campbell R.K."/>
            <person name="Chapman J."/>
            <person name="Degnan B."/>
            <person name="De Tomaso A."/>
            <person name="Davidson B."/>
            <person name="Di Gregorio A."/>
            <person name="Gelpke M."/>
            <person name="Goodstein D.M."/>
            <person name="Harafuji N."/>
            <person name="Hastings K.E."/>
            <person name="Ho I."/>
            <person name="Hotta K."/>
            <person name="Huang W."/>
            <person name="Kawashima T."/>
            <person name="Lemaire P."/>
            <person name="Martinez D."/>
            <person name="Meinertzhagen I.A."/>
            <person name="Necula S."/>
            <person name="Nonaka M."/>
            <person name="Putnam N."/>
            <person name="Rash S."/>
            <person name="Saiga H."/>
            <person name="Satake M."/>
            <person name="Terry A."/>
            <person name="Yamada L."/>
            <person name="Wang H.G."/>
            <person name="Awazu S."/>
            <person name="Azumi K."/>
            <person name="Boore J."/>
            <person name="Branno M."/>
            <person name="Chin-Bow S."/>
            <person name="DeSantis R."/>
            <person name="Doyle S."/>
            <person name="Francino P."/>
            <person name="Keys D.N."/>
            <person name="Haga S."/>
            <person name="Hayashi H."/>
            <person name="Hino K."/>
            <person name="Imai K.S."/>
            <person name="Inaba K."/>
            <person name="Kano S."/>
            <person name="Kobayashi K."/>
            <person name="Kobayashi M."/>
            <person name="Lee B.I."/>
            <person name="Makabe K.W."/>
            <person name="Manohar C."/>
            <person name="Matassi G."/>
            <person name="Medina M."/>
            <person name="Mochizuki Y."/>
            <person name="Mount S."/>
            <person name="Morishita T."/>
            <person name="Miura S."/>
            <person name="Nakayama A."/>
            <person name="Nishizaka S."/>
            <person name="Nomoto H."/>
            <person name="Ohta F."/>
            <person name="Oishi K."/>
            <person name="Rigoutsos I."/>
            <person name="Sano M."/>
            <person name="Sasaki A."/>
            <person name="Sasakura Y."/>
            <person name="Shoguchi E."/>
            <person name="Shin-i T."/>
            <person name="Spagnuolo A."/>
            <person name="Stainier D."/>
            <person name="Suzuki M.M."/>
            <person name="Tassy O."/>
            <person name="Takatori N."/>
            <person name="Tokuoka M."/>
            <person name="Yagi K."/>
            <person name="Yoshizaki F."/>
            <person name="Wada S."/>
            <person name="Zhang C."/>
            <person name="Hyatt P.D."/>
            <person name="Larimer F."/>
            <person name="Detter C."/>
            <person name="Doggett N."/>
            <person name="Glavina T."/>
            <person name="Hawkins T."/>
            <person name="Richardson P."/>
            <person name="Lucas S."/>
            <person name="Kohara Y."/>
            <person name="Levine M."/>
            <person name="Satoh N."/>
            <person name="Rokhsar D.S."/>
        </authorList>
    </citation>
    <scope>NUCLEOTIDE SEQUENCE [LARGE SCALE GENOMIC DNA]</scope>
</reference>
<accession>F6YV67</accession>
<reference evidence="2" key="4">
    <citation type="submission" date="2025-09" db="UniProtKB">
        <authorList>
            <consortium name="Ensembl"/>
        </authorList>
    </citation>
    <scope>IDENTIFICATION</scope>
</reference>
<proteinExistence type="predicted"/>
<feature type="compositionally biased region" description="Basic residues" evidence="1">
    <location>
        <begin position="8"/>
        <end position="17"/>
    </location>
</feature>
<name>F6YV67_CIOIN</name>
<dbReference type="InParanoid" id="F6YV67"/>
<keyword evidence="3" id="KW-1185">Reference proteome</keyword>
<protein>
    <submittedName>
        <fullName evidence="2">Uncharacterized protein</fullName>
    </submittedName>
</protein>
<dbReference type="Ensembl" id="ENSCINT00000025070.2">
    <property type="protein sequence ID" value="ENSCINP00000024824.2"/>
    <property type="gene ID" value="ENSCING00000013544.2"/>
</dbReference>
<sequence>MMKTISKIGKKDKKKRKKEVDVDPESDEVKEVLQLFNKIEEMVVDGDPRIRVALNKKPAIQTLLRDDSSMYGLSPRSMIVQDGLTLAKEATNNSLLSNRQYSMHEPQQTVQYNPIMSNRQQMINNNIPLSNRNLGYLQTSPRKTYSNLQVPQRNQRRHILVPPITIPEHSAMEDTADEYQDVRRHPDGTLVTLNNTSILEKPPAVVQPVLSPKPKPKLVNNQV</sequence>
<evidence type="ECO:0000313" key="2">
    <source>
        <dbReference type="Ensembl" id="ENSCINP00000024824.2"/>
    </source>
</evidence>
<dbReference type="Proteomes" id="UP000008144">
    <property type="component" value="Chromosome 4"/>
</dbReference>
<organism evidence="2 3">
    <name type="scientific">Ciona intestinalis</name>
    <name type="common">Transparent sea squirt</name>
    <name type="synonym">Ascidia intestinalis</name>
    <dbReference type="NCBI Taxonomy" id="7719"/>
    <lineage>
        <taxon>Eukaryota</taxon>
        <taxon>Metazoa</taxon>
        <taxon>Chordata</taxon>
        <taxon>Tunicata</taxon>
        <taxon>Ascidiacea</taxon>
        <taxon>Phlebobranchia</taxon>
        <taxon>Cionidae</taxon>
        <taxon>Ciona</taxon>
    </lineage>
</organism>
<reference evidence="2" key="3">
    <citation type="submission" date="2025-08" db="UniProtKB">
        <authorList>
            <consortium name="Ensembl"/>
        </authorList>
    </citation>
    <scope>IDENTIFICATION</scope>
</reference>
<evidence type="ECO:0000256" key="1">
    <source>
        <dbReference type="SAM" id="MobiDB-lite"/>
    </source>
</evidence>
<feature type="region of interest" description="Disordered" evidence="1">
    <location>
        <begin position="1"/>
        <end position="27"/>
    </location>
</feature>
<dbReference type="EMBL" id="EAAA01001973">
    <property type="status" value="NOT_ANNOTATED_CDS"/>
    <property type="molecule type" value="Genomic_DNA"/>
</dbReference>
<reference evidence="2" key="2">
    <citation type="journal article" date="2008" name="Genome Biol.">
        <title>Improved genome assembly and evidence-based global gene model set for the chordate Ciona intestinalis: new insight into intron and operon populations.</title>
        <authorList>
            <person name="Satou Y."/>
            <person name="Mineta K."/>
            <person name="Ogasawara M."/>
            <person name="Sasakura Y."/>
            <person name="Shoguchi E."/>
            <person name="Ueno K."/>
            <person name="Yamada L."/>
            <person name="Matsumoto J."/>
            <person name="Wasserscheid J."/>
            <person name="Dewar K."/>
            <person name="Wiley G.B."/>
            <person name="Macmil S.L."/>
            <person name="Roe B.A."/>
            <person name="Zeller R.W."/>
            <person name="Hastings K.E."/>
            <person name="Lemaire P."/>
            <person name="Lindquist E."/>
            <person name="Endo T."/>
            <person name="Hotta K."/>
            <person name="Inaba K."/>
        </authorList>
    </citation>
    <scope>NUCLEOTIDE SEQUENCE [LARGE SCALE GENOMIC DNA]</scope>
    <source>
        <strain evidence="2">wild type</strain>
    </source>
</reference>
<dbReference type="AlphaFoldDB" id="F6YV67"/>
<dbReference type="HOGENOM" id="CLU_1242554_0_0_1"/>